<evidence type="ECO:0000313" key="1">
    <source>
        <dbReference type="EMBL" id="ATB38938.1"/>
    </source>
</evidence>
<evidence type="ECO:0000313" key="2">
    <source>
        <dbReference type="Proteomes" id="UP000217257"/>
    </source>
</evidence>
<accession>A0A250J5Y3</accession>
<reference evidence="1 2" key="1">
    <citation type="submission" date="2017-06" db="EMBL/GenBank/DDBJ databases">
        <title>Sequencing and comparative analysis of myxobacterial genomes.</title>
        <authorList>
            <person name="Rupp O."/>
            <person name="Goesmann A."/>
            <person name="Sogaard-Andersen L."/>
        </authorList>
    </citation>
    <scope>NUCLEOTIDE SEQUENCE [LARGE SCALE GENOMIC DNA]</scope>
    <source>
        <strain evidence="1 2">DSM 52655</strain>
    </source>
</reference>
<organism evidence="1 2">
    <name type="scientific">Cystobacter fuscus</name>
    <dbReference type="NCBI Taxonomy" id="43"/>
    <lineage>
        <taxon>Bacteria</taxon>
        <taxon>Pseudomonadati</taxon>
        <taxon>Myxococcota</taxon>
        <taxon>Myxococcia</taxon>
        <taxon>Myxococcales</taxon>
        <taxon>Cystobacterineae</taxon>
        <taxon>Archangiaceae</taxon>
        <taxon>Cystobacter</taxon>
    </lineage>
</organism>
<name>A0A250J5Y3_9BACT</name>
<proteinExistence type="predicted"/>
<dbReference type="AlphaFoldDB" id="A0A250J5Y3"/>
<dbReference type="Proteomes" id="UP000217257">
    <property type="component" value="Chromosome"/>
</dbReference>
<gene>
    <name evidence="1" type="ORF">CYFUS_004375</name>
</gene>
<sequence>MKVLEFHSVKPEDSLLLIFNGAFNPQAALESELEPFLNALEKHADGWMPDVVNGKRQRKYARAATWKALEERRDGDSTALGLYRTKWPALDGRLSLWLPPQSPELDLTINVKPLSFFAEADRCRHFVEMVHAWASRYPVTHAWAHSSDDAVLAGSPNFGRDDETLFRDGFDRIYEVCWLNVFGPKLVETVGRERMLSTPAHRVDELPNGSVLLVTWPTVADFASKEARRAQARAHAHLRPDLDFDTILRTLGERSASLAPVEPRFHPDLAPLLSRVVNRAASHERQRRIAELNAWQPPEPEEWRPADCALPPDMESPERAREHYSTLAEHLVALLHSEVASVFDATPESLTDADFYFWREEFPKSRLREAIDEHAVPAIGAYLGEVLVRHLGGRWIPRQKLEEAQVLVGNRVWLPFLRARRYMTSRQALLDYSLTQLYRAAERHRG</sequence>
<dbReference type="RefSeq" id="WP_095987038.1">
    <property type="nucleotide sequence ID" value="NZ_CP022098.1"/>
</dbReference>
<dbReference type="EMBL" id="CP022098">
    <property type="protein sequence ID" value="ATB38938.1"/>
    <property type="molecule type" value="Genomic_DNA"/>
</dbReference>
<protein>
    <submittedName>
        <fullName evidence="1">Uncharacterized protein</fullName>
    </submittedName>
</protein>
<dbReference type="KEGG" id="cfus:CYFUS_004375"/>